<proteinExistence type="inferred from homology"/>
<gene>
    <name evidence="2" type="ORF">F1B92_07155</name>
</gene>
<feature type="signal peptide" evidence="1">
    <location>
        <begin position="1"/>
        <end position="19"/>
    </location>
</feature>
<dbReference type="AlphaFoldDB" id="A0A6L5WLP6"/>
<organism evidence="2 3">
    <name type="scientific">Campylobacter portucalensis</name>
    <dbReference type="NCBI Taxonomy" id="2608384"/>
    <lineage>
        <taxon>Bacteria</taxon>
        <taxon>Pseudomonadati</taxon>
        <taxon>Campylobacterota</taxon>
        <taxon>Epsilonproteobacteria</taxon>
        <taxon>Campylobacterales</taxon>
        <taxon>Campylobacteraceae</taxon>
        <taxon>Campylobacter</taxon>
    </lineage>
</organism>
<keyword evidence="3" id="KW-1185">Reference proteome</keyword>
<dbReference type="GO" id="GO:0009279">
    <property type="term" value="C:cell outer membrane"/>
    <property type="evidence" value="ECO:0007669"/>
    <property type="project" value="InterPro"/>
</dbReference>
<reference evidence="2 3" key="2">
    <citation type="submission" date="2020-03" db="EMBL/GenBank/DDBJ databases">
        <title>Campylobacter portucalensis sp. nov., a new species of Campylobacter isolated from the reproductive tract of bulls.</title>
        <authorList>
            <person name="Silva M.F."/>
            <person name="Pereira G."/>
            <person name="Carneiro C."/>
            <person name="Hemphill A."/>
            <person name="Mateus L."/>
            <person name="Lopes-Da-Costa L."/>
            <person name="Silva E."/>
        </authorList>
    </citation>
    <scope>NUCLEOTIDE SEQUENCE [LARGE SCALE GENOMIC DNA]</scope>
    <source>
        <strain evidence="2 3">FMV-PI01</strain>
    </source>
</reference>
<dbReference type="InterPro" id="IPR050218">
    <property type="entry name" value="LptD"/>
</dbReference>
<feature type="chain" id="PRO_5039898479" evidence="1">
    <location>
        <begin position="20"/>
        <end position="744"/>
    </location>
</feature>
<dbReference type="HAMAP" id="MF_01411">
    <property type="entry name" value="LPS_assembly_LptD"/>
    <property type="match status" value="1"/>
</dbReference>
<keyword evidence="1" id="KW-0732">Signal</keyword>
<dbReference type="Proteomes" id="UP000476338">
    <property type="component" value="Unassembled WGS sequence"/>
</dbReference>
<sequence>MNKIIFFLFLVILSLKASVQDVELLADDVKKDGSIMQASGNVVMYSKDYLVTAKKAIYDENLQVIEFFDDVNIIRNSDEISRTNYLKIDIKEKKNFATENFFMNKKSEIWMQNDESCSNETHYKTKGSIVSSCNINSPDWKISYTSGKLNKNSKFLHLYNPVFYLGDLPVLYLPYFGFPTDKTRRTGLLIPEVGYFSNDGIYYKQPIYFAPYDNWDLEFNPQVRSKRGFGIYSIFRFVDSPYSYGEIRGGIFDNFKRAQKKLEYKNEQHKGIEIQYDRSKLVKYLVDGDFKEHLWLDFKQVNDVEYFDLKNKHTHLSDSKDSLVTSRLNYYLTTDNNYFGIYTKYYIDTDKLNKKYDFKNKDTLQELPTLHYHKFLNSIFLDNLLYLFDIKYHNFTRQDGVSANQYEFYIPLMFSMPLLNDWINLKLTQGTYATHINYDDNFIYKNGKFIKNKSDYYLNHYYKFIISTDIAKAYSNFFHTMNFEASYILPSYNKGKIDKRLFKNHKYKFDKRKNKIDQNLISDINNNTYYEDNFIGELSQDFTQENLALNLNQYFFDKKGRKFLRHLIKQKYDFDDAKIGNLVNRVDFYFPNGLNIGNKFEYSFSNHRFEKIQSYASYLNSKFGASIRYTYENTKDKRQNYDKESYLMLNFNFNLPRYYKIFADYEYDLTRSYSKMWRAGLTHNRKCWNYTLVYQENLEPKTSIKLDYSKAEKNRKAYFFINFYPFGGVNYDFSKTKEYDKDIK</sequence>
<dbReference type="RefSeq" id="WP_154571189.1">
    <property type="nucleotide sequence ID" value="NZ_VWSJ01000028.1"/>
</dbReference>
<protein>
    <submittedName>
        <fullName evidence="2">LPS-assembly protein LptD</fullName>
    </submittedName>
</protein>
<dbReference type="InterPro" id="IPR020889">
    <property type="entry name" value="LipoPS_assembly_LptD"/>
</dbReference>
<dbReference type="EMBL" id="VWSJ01000028">
    <property type="protein sequence ID" value="MSN96935.1"/>
    <property type="molecule type" value="Genomic_DNA"/>
</dbReference>
<dbReference type="GO" id="GO:0043165">
    <property type="term" value="P:Gram-negative-bacterium-type cell outer membrane assembly"/>
    <property type="evidence" value="ECO:0007669"/>
    <property type="project" value="InterPro"/>
</dbReference>
<accession>A0A6L5WLP6</accession>
<comment type="caution">
    <text evidence="2">The sequence shown here is derived from an EMBL/GenBank/DDBJ whole genome shotgun (WGS) entry which is preliminary data.</text>
</comment>
<evidence type="ECO:0000313" key="3">
    <source>
        <dbReference type="Proteomes" id="UP000476338"/>
    </source>
</evidence>
<name>A0A6L5WLP6_9BACT</name>
<evidence type="ECO:0000313" key="2">
    <source>
        <dbReference type="EMBL" id="MSN96935.1"/>
    </source>
</evidence>
<reference evidence="2 3" key="1">
    <citation type="submission" date="2019-09" db="EMBL/GenBank/DDBJ databases">
        <authorList>
            <person name="Silva M."/>
            <person name="Pereira G."/>
            <person name="Lopes-Da-Costa L."/>
            <person name="Silva E."/>
        </authorList>
    </citation>
    <scope>NUCLEOTIDE SEQUENCE [LARGE SCALE GENOMIC DNA]</scope>
    <source>
        <strain evidence="2 3">FMV-PI01</strain>
    </source>
</reference>
<dbReference type="PANTHER" id="PTHR30189">
    <property type="entry name" value="LPS-ASSEMBLY PROTEIN"/>
    <property type="match status" value="1"/>
</dbReference>
<dbReference type="GO" id="GO:1990351">
    <property type="term" value="C:transporter complex"/>
    <property type="evidence" value="ECO:0007669"/>
    <property type="project" value="TreeGrafter"/>
</dbReference>
<dbReference type="PANTHER" id="PTHR30189:SF1">
    <property type="entry name" value="LPS-ASSEMBLY PROTEIN LPTD"/>
    <property type="match status" value="1"/>
</dbReference>
<evidence type="ECO:0000256" key="1">
    <source>
        <dbReference type="SAM" id="SignalP"/>
    </source>
</evidence>
<dbReference type="GO" id="GO:0015920">
    <property type="term" value="P:lipopolysaccharide transport"/>
    <property type="evidence" value="ECO:0007669"/>
    <property type="project" value="InterPro"/>
</dbReference>